<dbReference type="KEGG" id="cama:F384_26290"/>
<proteinExistence type="predicted"/>
<dbReference type="AlphaFoldDB" id="A0A0F6RIT9"/>
<keyword evidence="1" id="KW-0614">Plasmid</keyword>
<protein>
    <submittedName>
        <fullName evidence="1">Uncharacterized protein</fullName>
    </submittedName>
</protein>
<organism evidence="1 2">
    <name type="scientific">Citrobacter amalonaticus Y19</name>
    <dbReference type="NCBI Taxonomy" id="1261127"/>
    <lineage>
        <taxon>Bacteria</taxon>
        <taxon>Pseudomonadati</taxon>
        <taxon>Pseudomonadota</taxon>
        <taxon>Gammaproteobacteria</taxon>
        <taxon>Enterobacterales</taxon>
        <taxon>Enterobacteriaceae</taxon>
        <taxon>Citrobacter</taxon>
    </lineage>
</organism>
<dbReference type="RefSeq" id="WP_008786601.1">
    <property type="nucleotide sequence ID" value="NZ_CP011133.1"/>
</dbReference>
<dbReference type="EMBL" id="CP011133">
    <property type="protein sequence ID" value="AKE62083.1"/>
    <property type="molecule type" value="Genomic_DNA"/>
</dbReference>
<evidence type="ECO:0000313" key="1">
    <source>
        <dbReference type="EMBL" id="AKE62083.1"/>
    </source>
</evidence>
<dbReference type="PATRIC" id="fig|1261127.3.peg.5453"/>
<geneLocation type="plasmid" evidence="1">
    <name>unnamed</name>
</geneLocation>
<accession>A0A0F6RIT9</accession>
<sequence length="97" mass="11186">MAIDTVYRLRLDFDVYNGDVIDTKEQEDKDQISIAKISQFIFEASNRFKLDSCETSEGGPAHGPYCVLEHSDRSALEQAENEIKRYVRRFKGHSLKD</sequence>
<name>A0A0F6RIT9_CITAM</name>
<gene>
    <name evidence="1" type="ORF">F384_26290</name>
</gene>
<dbReference type="Proteomes" id="UP000034085">
    <property type="component" value="Plasmid"/>
</dbReference>
<dbReference type="OrthoDB" id="6625452at2"/>
<dbReference type="HOGENOM" id="CLU_2341701_0_0_6"/>
<reference evidence="1 2" key="1">
    <citation type="submission" date="2015-03" db="EMBL/GenBank/DDBJ databases">
        <title>Complete genome sequence of Citrobacter amalonaticus Y19.</title>
        <authorList>
            <person name="Park S."/>
        </authorList>
    </citation>
    <scope>NUCLEOTIDE SEQUENCE [LARGE SCALE GENOMIC DNA]</scope>
    <source>
        <strain evidence="1 2">Y19</strain>
        <plasmid evidence="2">Plasmid</plasmid>
    </source>
</reference>
<evidence type="ECO:0000313" key="2">
    <source>
        <dbReference type="Proteomes" id="UP000034085"/>
    </source>
</evidence>